<protein>
    <recommendedName>
        <fullName evidence="6">Phospholipid/glycerol acyltransferase domain-containing protein</fullName>
    </recommendedName>
</protein>
<evidence type="ECO:0000256" key="3">
    <source>
        <dbReference type="SAM" id="Phobius"/>
    </source>
</evidence>
<proteinExistence type="predicted"/>
<dbReference type="PANTHER" id="PTHR15486:SF96">
    <property type="entry name" value="LIPID DROPLET-REGULATING VLDL ASSEMBLY FACTOR AUP1"/>
    <property type="match status" value="1"/>
</dbReference>
<evidence type="ECO:0008006" key="6">
    <source>
        <dbReference type="Google" id="ProtNLM"/>
    </source>
</evidence>
<dbReference type="PANTHER" id="PTHR15486">
    <property type="entry name" value="ANCIENT UBIQUITOUS PROTEIN"/>
    <property type="match status" value="1"/>
</dbReference>
<keyword evidence="3" id="KW-0812">Transmembrane</keyword>
<dbReference type="Proteomes" id="UP000194236">
    <property type="component" value="Unassembled WGS sequence"/>
</dbReference>
<reference evidence="4 5" key="1">
    <citation type="submission" date="2017-03" db="EMBL/GenBank/DDBJ databases">
        <title>Genome Survey of Euroglyphus maynei.</title>
        <authorList>
            <person name="Arlian L.G."/>
            <person name="Morgan M.S."/>
            <person name="Rider S.D."/>
        </authorList>
    </citation>
    <scope>NUCLEOTIDE SEQUENCE [LARGE SCALE GENOMIC DNA]</scope>
    <source>
        <strain evidence="4">Arlian Lab</strain>
        <tissue evidence="4">Whole body</tissue>
    </source>
</reference>
<dbReference type="GO" id="GO:0005789">
    <property type="term" value="C:endoplasmic reticulum membrane"/>
    <property type="evidence" value="ECO:0007669"/>
    <property type="project" value="TreeGrafter"/>
</dbReference>
<dbReference type="GO" id="GO:0036503">
    <property type="term" value="P:ERAD pathway"/>
    <property type="evidence" value="ECO:0007669"/>
    <property type="project" value="TreeGrafter"/>
</dbReference>
<dbReference type="SUPFAM" id="SSF69593">
    <property type="entry name" value="Glycerol-3-phosphate (1)-acyltransferase"/>
    <property type="match status" value="1"/>
</dbReference>
<gene>
    <name evidence="4" type="ORF">BLA29_008143</name>
</gene>
<keyword evidence="5" id="KW-1185">Reference proteome</keyword>
<evidence type="ECO:0000256" key="2">
    <source>
        <dbReference type="ARBA" id="ARBA00023136"/>
    </source>
</evidence>
<keyword evidence="2 3" id="KW-0472">Membrane</keyword>
<dbReference type="AlphaFoldDB" id="A0A1Y3B7Q5"/>
<evidence type="ECO:0000256" key="1">
    <source>
        <dbReference type="ARBA" id="ARBA00004370"/>
    </source>
</evidence>
<comment type="subcellular location">
    <subcellularLocation>
        <location evidence="1">Membrane</location>
    </subcellularLocation>
</comment>
<accession>A0A1Y3B7Q5</accession>
<dbReference type="EMBL" id="MUJZ01035348">
    <property type="protein sequence ID" value="OTF76881.1"/>
    <property type="molecule type" value="Genomic_DNA"/>
</dbReference>
<dbReference type="OrthoDB" id="1854593at2759"/>
<comment type="caution">
    <text evidence="4">The sequence shown here is derived from an EMBL/GenBank/DDBJ whole genome shotgun (WGS) entry which is preliminary data.</text>
</comment>
<evidence type="ECO:0000313" key="4">
    <source>
        <dbReference type="EMBL" id="OTF76881.1"/>
    </source>
</evidence>
<name>A0A1Y3B7Q5_EURMA</name>
<organism evidence="4 5">
    <name type="scientific">Euroglyphus maynei</name>
    <name type="common">Mayne's house dust mite</name>
    <dbReference type="NCBI Taxonomy" id="6958"/>
    <lineage>
        <taxon>Eukaryota</taxon>
        <taxon>Metazoa</taxon>
        <taxon>Ecdysozoa</taxon>
        <taxon>Arthropoda</taxon>
        <taxon>Chelicerata</taxon>
        <taxon>Arachnida</taxon>
        <taxon>Acari</taxon>
        <taxon>Acariformes</taxon>
        <taxon>Sarcoptiformes</taxon>
        <taxon>Astigmata</taxon>
        <taxon>Psoroptidia</taxon>
        <taxon>Analgoidea</taxon>
        <taxon>Pyroglyphidae</taxon>
        <taxon>Pyroglyphinae</taxon>
        <taxon>Euroglyphus</taxon>
    </lineage>
</organism>
<keyword evidence="3" id="KW-1133">Transmembrane helix</keyword>
<evidence type="ECO:0000313" key="5">
    <source>
        <dbReference type="Proteomes" id="UP000194236"/>
    </source>
</evidence>
<feature type="transmembrane region" description="Helical" evidence="3">
    <location>
        <begin position="20"/>
        <end position="46"/>
    </location>
</feature>
<sequence>MNSIFFQFYRIKSSNLWLILYSPFGLCLFIIRFFIFLYVLFVSTILPHSSSLRRSLFLILGISINVDEEYFRKLKAKFLIANHISDFDPIIMNLIIPCAAYINNTNNPPCYLNWLCQILKQDDGDNAYELSMKNIPIVCFPEQSKTNGRFGLFKFTSCLYHHDSLVHMIFLEAKRPFFKVSISPLSSYWLTDLFWILFLPVTIFKVKHLGTLEKEESETK</sequence>